<dbReference type="GO" id="GO:0003677">
    <property type="term" value="F:DNA binding"/>
    <property type="evidence" value="ECO:0007669"/>
    <property type="project" value="UniProtKB-KW"/>
</dbReference>
<dbReference type="Gene3D" id="1.10.10.10">
    <property type="entry name" value="Winged helix-like DNA-binding domain superfamily/Winged helix DNA-binding domain"/>
    <property type="match status" value="1"/>
</dbReference>
<dbReference type="PANTHER" id="PTHR33164">
    <property type="entry name" value="TRANSCRIPTIONAL REGULATOR, MARR FAMILY"/>
    <property type="match status" value="1"/>
</dbReference>
<dbReference type="PANTHER" id="PTHR33164:SF99">
    <property type="entry name" value="MARR FAMILY REGULATORY PROTEIN"/>
    <property type="match status" value="1"/>
</dbReference>
<evidence type="ECO:0000259" key="1">
    <source>
        <dbReference type="PROSITE" id="PS50995"/>
    </source>
</evidence>
<dbReference type="InterPro" id="IPR036388">
    <property type="entry name" value="WH-like_DNA-bd_sf"/>
</dbReference>
<evidence type="ECO:0000313" key="3">
    <source>
        <dbReference type="Proteomes" id="UP000237752"/>
    </source>
</evidence>
<accession>A0A2T0ZXU1</accession>
<keyword evidence="3" id="KW-1185">Reference proteome</keyword>
<gene>
    <name evidence="2" type="ORF">CLV47_11155</name>
</gene>
<dbReference type="OrthoDB" id="3821431at2"/>
<reference evidence="2 3" key="1">
    <citation type="submission" date="2018-03" db="EMBL/GenBank/DDBJ databases">
        <title>Genomic Encyclopedia of Archaeal and Bacterial Type Strains, Phase II (KMG-II): from individual species to whole genera.</title>
        <authorList>
            <person name="Goeker M."/>
        </authorList>
    </citation>
    <scope>NUCLEOTIDE SEQUENCE [LARGE SCALE GENOMIC DNA]</scope>
    <source>
        <strain evidence="2 3">DSM 100065</strain>
    </source>
</reference>
<dbReference type="InterPro" id="IPR039422">
    <property type="entry name" value="MarR/SlyA-like"/>
</dbReference>
<dbReference type="Proteomes" id="UP000237752">
    <property type="component" value="Unassembled WGS sequence"/>
</dbReference>
<dbReference type="GO" id="GO:0006950">
    <property type="term" value="P:response to stress"/>
    <property type="evidence" value="ECO:0007669"/>
    <property type="project" value="TreeGrafter"/>
</dbReference>
<proteinExistence type="predicted"/>
<evidence type="ECO:0000313" key="2">
    <source>
        <dbReference type="EMBL" id="PRZ41179.1"/>
    </source>
</evidence>
<dbReference type="GO" id="GO:0003700">
    <property type="term" value="F:DNA-binding transcription factor activity"/>
    <property type="evidence" value="ECO:0007669"/>
    <property type="project" value="InterPro"/>
</dbReference>
<dbReference type="EMBL" id="PVUE01000011">
    <property type="protein sequence ID" value="PRZ41179.1"/>
    <property type="molecule type" value="Genomic_DNA"/>
</dbReference>
<comment type="caution">
    <text evidence="2">The sequence shown here is derived from an EMBL/GenBank/DDBJ whole genome shotgun (WGS) entry which is preliminary data.</text>
</comment>
<dbReference type="SMART" id="SM00347">
    <property type="entry name" value="HTH_MARR"/>
    <property type="match status" value="1"/>
</dbReference>
<name>A0A2T0ZXU1_9ACTN</name>
<keyword evidence="2" id="KW-0238">DNA-binding</keyword>
<dbReference type="PRINTS" id="PR00598">
    <property type="entry name" value="HTHMARR"/>
</dbReference>
<dbReference type="AlphaFoldDB" id="A0A2T0ZXU1"/>
<dbReference type="Pfam" id="PF12802">
    <property type="entry name" value="MarR_2"/>
    <property type="match status" value="1"/>
</dbReference>
<dbReference type="SUPFAM" id="SSF46785">
    <property type="entry name" value="Winged helix' DNA-binding domain"/>
    <property type="match status" value="1"/>
</dbReference>
<feature type="domain" description="HTH marR-type" evidence="1">
    <location>
        <begin position="1"/>
        <end position="143"/>
    </location>
</feature>
<dbReference type="InterPro" id="IPR000835">
    <property type="entry name" value="HTH_MarR-typ"/>
</dbReference>
<dbReference type="RefSeq" id="WP_106349559.1">
    <property type="nucleotide sequence ID" value="NZ_PVUE01000011.1"/>
</dbReference>
<protein>
    <submittedName>
        <fullName evidence="2">DNA-binding MarR family transcriptional regulator</fullName>
    </submittedName>
</protein>
<dbReference type="PROSITE" id="PS50995">
    <property type="entry name" value="HTH_MARR_2"/>
    <property type="match status" value="1"/>
</dbReference>
<sequence length="146" mass="15856">MAAELTRGELDAYFALVTAGDLVQRAVSAQFSEHGLTPLQFAVLARLLDAPDGLRMSDLADTLVVSRSGLTYQVTQLEKAGFVARKSSPSDSRGVVARLTSSGRDRVLETFPGHVELVRKKFLDLLSPKEITTIRTTLEKVVAGLR</sequence>
<organism evidence="2 3">
    <name type="scientific">Antricoccus suffuscus</name>
    <dbReference type="NCBI Taxonomy" id="1629062"/>
    <lineage>
        <taxon>Bacteria</taxon>
        <taxon>Bacillati</taxon>
        <taxon>Actinomycetota</taxon>
        <taxon>Actinomycetes</taxon>
        <taxon>Geodermatophilales</taxon>
        <taxon>Antricoccaceae</taxon>
        <taxon>Antricoccus</taxon>
    </lineage>
</organism>
<dbReference type="InterPro" id="IPR036390">
    <property type="entry name" value="WH_DNA-bd_sf"/>
</dbReference>